<gene>
    <name evidence="5" type="ORF">H6G68_20055</name>
</gene>
<organism evidence="5 6">
    <name type="scientific">Anabaena catenula FACHB-362</name>
    <dbReference type="NCBI Taxonomy" id="2692877"/>
    <lineage>
        <taxon>Bacteria</taxon>
        <taxon>Bacillati</taxon>
        <taxon>Cyanobacteriota</taxon>
        <taxon>Cyanophyceae</taxon>
        <taxon>Nostocales</taxon>
        <taxon>Nostocaceae</taxon>
        <taxon>Anabaena</taxon>
    </lineage>
</organism>
<evidence type="ECO:0000256" key="1">
    <source>
        <dbReference type="ARBA" id="ARBA00004906"/>
    </source>
</evidence>
<dbReference type="SUPFAM" id="SSF51126">
    <property type="entry name" value="Pectin lyase-like"/>
    <property type="match status" value="1"/>
</dbReference>
<dbReference type="PANTHER" id="PTHR22990">
    <property type="entry name" value="F-BOX ONLY PROTEIN"/>
    <property type="match status" value="1"/>
</dbReference>
<keyword evidence="6" id="KW-1185">Reference proteome</keyword>
<comment type="caution">
    <text evidence="5">The sequence shown here is derived from an EMBL/GenBank/DDBJ whole genome shotgun (WGS) entry which is preliminary data.</text>
</comment>
<dbReference type="InterPro" id="IPR006626">
    <property type="entry name" value="PbH1"/>
</dbReference>
<protein>
    <submittedName>
        <fullName evidence="5">DUF1565 domain-containing protein</fullName>
    </submittedName>
</protein>
<dbReference type="InterPro" id="IPR022441">
    <property type="entry name" value="Para_beta_helix_rpt-2"/>
</dbReference>
<accession>A0ABR8J853</accession>
<dbReference type="NCBIfam" id="TIGR03804">
    <property type="entry name" value="para_beta_helix"/>
    <property type="match status" value="2"/>
</dbReference>
<keyword evidence="3" id="KW-0833">Ubl conjugation pathway</keyword>
<dbReference type="Gene3D" id="2.160.20.10">
    <property type="entry name" value="Single-stranded right-handed beta-helix, Pectin lyase-like"/>
    <property type="match status" value="1"/>
</dbReference>
<evidence type="ECO:0000313" key="6">
    <source>
        <dbReference type="Proteomes" id="UP000660381"/>
    </source>
</evidence>
<evidence type="ECO:0000259" key="4">
    <source>
        <dbReference type="Pfam" id="PF07602"/>
    </source>
</evidence>
<dbReference type="EMBL" id="JACJTQ010000037">
    <property type="protein sequence ID" value="MBD2694019.1"/>
    <property type="molecule type" value="Genomic_DNA"/>
</dbReference>
<proteinExistence type="predicted"/>
<dbReference type="InterPro" id="IPR051550">
    <property type="entry name" value="SCF-Subunits/Alg-Epimerases"/>
</dbReference>
<comment type="pathway">
    <text evidence="1">Protein modification; protein ubiquitination.</text>
</comment>
<feature type="domain" description="DUF1565" evidence="4">
    <location>
        <begin position="87"/>
        <end position="354"/>
    </location>
</feature>
<dbReference type="InterPro" id="IPR011050">
    <property type="entry name" value="Pectin_lyase_fold/virulence"/>
</dbReference>
<dbReference type="InterPro" id="IPR011459">
    <property type="entry name" value="DUF1565"/>
</dbReference>
<dbReference type="RefSeq" id="WP_190908219.1">
    <property type="nucleotide sequence ID" value="NZ_JACJTQ010000037.1"/>
</dbReference>
<keyword evidence="2" id="KW-0677">Repeat</keyword>
<dbReference type="Proteomes" id="UP000660381">
    <property type="component" value="Unassembled WGS sequence"/>
</dbReference>
<evidence type="ECO:0000313" key="5">
    <source>
        <dbReference type="EMBL" id="MBD2694019.1"/>
    </source>
</evidence>
<reference evidence="5 6" key="1">
    <citation type="journal article" date="2020" name="ISME J.">
        <title>Comparative genomics reveals insights into cyanobacterial evolution and habitat adaptation.</title>
        <authorList>
            <person name="Chen M.Y."/>
            <person name="Teng W.K."/>
            <person name="Zhao L."/>
            <person name="Hu C.X."/>
            <person name="Zhou Y.K."/>
            <person name="Han B.P."/>
            <person name="Song L.R."/>
            <person name="Shu W.S."/>
        </authorList>
    </citation>
    <scope>NUCLEOTIDE SEQUENCE [LARGE SCALE GENOMIC DNA]</scope>
    <source>
        <strain evidence="5 6">FACHB-362</strain>
    </source>
</reference>
<dbReference type="Gene3D" id="3.30.1910.20">
    <property type="entry name" value="asparaginyl-tRNA synthetase, N-terminal domain"/>
    <property type="match status" value="1"/>
</dbReference>
<name>A0ABR8J853_9NOST</name>
<dbReference type="Pfam" id="PF07602">
    <property type="entry name" value="DUF1565"/>
    <property type="match status" value="1"/>
</dbReference>
<sequence length="555" mass="59843">MPPFKFFYKHRADILPTKLVFPQLGRYSDWPASILSLSFALGIVSIALLNTSFSSAIAQITISEERKLDNEKILSQVNVLFVNPSAGDDKLGNGSDRAPWKTITQALQVAQPNSLIILSPGTYSAETGEVFPLFLKQGVAIQGDIRNKGRDIKIIGGGEYLSRSFGGQNVTIVGANQTSLTGVTLSNSNPRGYGLWLESTNLLVQENTFSGNTQDGISVTGNATPTISNNYFYRNGANGITVTGNSRPEVLENVFQQTGFGINIAQNAAPVIIGNQILNNRSGIIAQANTSPTLRNNLIAGSQEDGLVIIAQATPDLGNFTEPGGNQFRNNGRYDINAKAAKQLISAPGNNLAKNRIIGNVDINARTAPIARNSPPDSFSLQETPQGREIVFAAPTITKTPNQYLAIVPSDRTTYPNGQLSPIPANVQTSFPSNNSQLTTTGEQSDTRQLNYVRIEPGVIEFTAPQASLPNNSVIISAPKLYTTTPRGVRYRVIVPVTNNQQREVVLSVAPDAFSKTWQGRRVMQVGTFSSQNNASEMVQILSSKGLRAIIQPLN</sequence>
<evidence type="ECO:0000256" key="3">
    <source>
        <dbReference type="ARBA" id="ARBA00022786"/>
    </source>
</evidence>
<dbReference type="PANTHER" id="PTHR22990:SF15">
    <property type="entry name" value="F-BOX ONLY PROTEIN 10"/>
    <property type="match status" value="1"/>
</dbReference>
<evidence type="ECO:0000256" key="2">
    <source>
        <dbReference type="ARBA" id="ARBA00022737"/>
    </source>
</evidence>
<dbReference type="InterPro" id="IPR012334">
    <property type="entry name" value="Pectin_lyas_fold"/>
</dbReference>
<dbReference type="SMART" id="SM00710">
    <property type="entry name" value="PbH1"/>
    <property type="match status" value="6"/>
</dbReference>